<dbReference type="InterPro" id="IPR036208">
    <property type="entry name" value="VHL_sf"/>
</dbReference>
<dbReference type="InterPro" id="IPR037139">
    <property type="entry name" value="VHL_alpha_dom_sf"/>
</dbReference>
<dbReference type="CDD" id="cd05468">
    <property type="entry name" value="pVHL"/>
    <property type="match status" value="1"/>
</dbReference>
<dbReference type="Proteomes" id="UP000085678">
    <property type="component" value="Unplaced"/>
</dbReference>
<evidence type="ECO:0000259" key="3">
    <source>
        <dbReference type="Pfam" id="PF17211"/>
    </source>
</evidence>
<keyword evidence="4" id="KW-1185">Reference proteome</keyword>
<accession>A0A1S3IFU2</accession>
<reference evidence="5" key="1">
    <citation type="submission" date="2025-08" db="UniProtKB">
        <authorList>
            <consortium name="RefSeq"/>
        </authorList>
    </citation>
    <scope>IDENTIFICATION</scope>
    <source>
        <tissue evidence="5">Gonads</tissue>
    </source>
</reference>
<evidence type="ECO:0000259" key="2">
    <source>
        <dbReference type="Pfam" id="PF01847"/>
    </source>
</evidence>
<dbReference type="GeneID" id="106163863"/>
<dbReference type="Pfam" id="PF17211">
    <property type="entry name" value="VHL_C"/>
    <property type="match status" value="1"/>
</dbReference>
<dbReference type="InterPro" id="IPR037140">
    <property type="entry name" value="VHL_beta_dom_sf"/>
</dbReference>
<dbReference type="FunCoup" id="A0A1S3IFU2">
    <property type="interactions" value="146"/>
</dbReference>
<dbReference type="InterPro" id="IPR024048">
    <property type="entry name" value="VHL_alpha_dom"/>
</dbReference>
<sequence length="161" mass="18885">MSEDVTQGTCENTMLKSKNADVPAYVTFCNRTSRNVDIFWLNYKGKRVKYCNLSPQQRNFYVDTYVTHPWVFREAGTEYIMTANKKDVFFPKAWDGGQERSITYIDIPVYSLRERCIQVLRKLLPKECMEDLDIPKLLKQELLDMQCQSHDTYKSVKSSTP</sequence>
<evidence type="ECO:0000313" key="4">
    <source>
        <dbReference type="Proteomes" id="UP000085678"/>
    </source>
</evidence>
<dbReference type="SUPFAM" id="SSF49468">
    <property type="entry name" value="VHL"/>
    <property type="match status" value="1"/>
</dbReference>
<dbReference type="Pfam" id="PF01847">
    <property type="entry name" value="VHL"/>
    <property type="match status" value="1"/>
</dbReference>
<dbReference type="STRING" id="7574.A0A1S3IFU2"/>
<dbReference type="AlphaFoldDB" id="A0A1S3IFU2"/>
<name>A0A1S3IFU2_LINAN</name>
<gene>
    <name evidence="5" type="primary">LOC106163863</name>
</gene>
<dbReference type="InParanoid" id="A0A1S3IFU2"/>
<feature type="domain" description="von Hippel-Lindau disease tumour suppressor beta" evidence="2">
    <location>
        <begin position="15"/>
        <end position="95"/>
    </location>
</feature>
<protein>
    <submittedName>
        <fullName evidence="5">von Hippel-Lindau disease tumor suppressor</fullName>
    </submittedName>
</protein>
<dbReference type="InterPro" id="IPR024053">
    <property type="entry name" value="VHL_beta_dom"/>
</dbReference>
<evidence type="ECO:0000256" key="1">
    <source>
        <dbReference type="ARBA" id="ARBA00010057"/>
    </source>
</evidence>
<evidence type="ECO:0000313" key="5">
    <source>
        <dbReference type="RefSeq" id="XP_013397018.1"/>
    </source>
</evidence>
<dbReference type="Gene3D" id="2.60.40.780">
    <property type="entry name" value="von Hippel-Lindau disease tumour suppressor, beta domain"/>
    <property type="match status" value="1"/>
</dbReference>
<dbReference type="OrthoDB" id="413400at2759"/>
<dbReference type="RefSeq" id="XP_013397018.1">
    <property type="nucleotide sequence ID" value="XM_013541564.1"/>
</dbReference>
<feature type="domain" description="von Hippel-Lindau disease tumour suppressor alpha" evidence="3">
    <location>
        <begin position="110"/>
        <end position="144"/>
    </location>
</feature>
<dbReference type="FunFam" id="2.60.40.780:FF:000001">
    <property type="entry name" value="von Hippel-Lindau disease tumor suppressor"/>
    <property type="match status" value="1"/>
</dbReference>
<dbReference type="InterPro" id="IPR022772">
    <property type="entry name" value="VHL_tumour_suppress_b/a_dom"/>
</dbReference>
<proteinExistence type="inferred from homology"/>
<organism evidence="4 5">
    <name type="scientific">Lingula anatina</name>
    <name type="common">Brachiopod</name>
    <name type="synonym">Lingula unguis</name>
    <dbReference type="NCBI Taxonomy" id="7574"/>
    <lineage>
        <taxon>Eukaryota</taxon>
        <taxon>Metazoa</taxon>
        <taxon>Spiralia</taxon>
        <taxon>Lophotrochozoa</taxon>
        <taxon>Brachiopoda</taxon>
        <taxon>Linguliformea</taxon>
        <taxon>Lingulata</taxon>
        <taxon>Lingulida</taxon>
        <taxon>Linguloidea</taxon>
        <taxon>Lingulidae</taxon>
        <taxon>Lingula</taxon>
    </lineage>
</organism>
<dbReference type="KEGG" id="lak:106163863"/>
<dbReference type="OMA" id="YIDIPVY"/>
<comment type="similarity">
    <text evidence="1">Belongs to the VHL family.</text>
</comment>
<dbReference type="Gene3D" id="1.10.750.10">
    <property type="entry name" value="von Hippel-Lindau disease tumour suppressor, alpha domain"/>
    <property type="match status" value="1"/>
</dbReference>